<dbReference type="GO" id="GO:0005829">
    <property type="term" value="C:cytosol"/>
    <property type="evidence" value="ECO:0007669"/>
    <property type="project" value="TreeGrafter"/>
</dbReference>
<proteinExistence type="predicted"/>
<gene>
    <name evidence="2" type="ORF">SAMN06265173_11670</name>
</gene>
<evidence type="ECO:0000259" key="1">
    <source>
        <dbReference type="Pfam" id="PF00117"/>
    </source>
</evidence>
<protein>
    <submittedName>
        <fullName evidence="2">GMP synthase-Glutamine amidotransferase</fullName>
    </submittedName>
</protein>
<dbReference type="InterPro" id="IPR017926">
    <property type="entry name" value="GATASE"/>
</dbReference>
<evidence type="ECO:0000313" key="3">
    <source>
        <dbReference type="Proteomes" id="UP000316030"/>
    </source>
</evidence>
<keyword evidence="2" id="KW-0315">Glutamine amidotransferase</keyword>
<dbReference type="Pfam" id="PF00117">
    <property type="entry name" value="GATase"/>
    <property type="match status" value="1"/>
</dbReference>
<dbReference type="OrthoDB" id="7365442at2"/>
<keyword evidence="3" id="KW-1185">Reference proteome</keyword>
<dbReference type="PRINTS" id="PR00099">
    <property type="entry name" value="CPSGATASE"/>
</dbReference>
<dbReference type="Proteomes" id="UP000316030">
    <property type="component" value="Unassembled WGS sequence"/>
</dbReference>
<feature type="domain" description="Glutamine amidotransferase" evidence="1">
    <location>
        <begin position="55"/>
        <end position="187"/>
    </location>
</feature>
<name>A0A521EGF5_9RHOB</name>
<dbReference type="RefSeq" id="WP_142493851.1">
    <property type="nucleotide sequence ID" value="NZ_FXTO01000016.1"/>
</dbReference>
<organism evidence="2 3">
    <name type="scientific">Thalassovita litoralis</name>
    <dbReference type="NCBI Taxonomy" id="1010611"/>
    <lineage>
        <taxon>Bacteria</taxon>
        <taxon>Pseudomonadati</taxon>
        <taxon>Pseudomonadota</taxon>
        <taxon>Alphaproteobacteria</taxon>
        <taxon>Rhodobacterales</taxon>
        <taxon>Roseobacteraceae</taxon>
        <taxon>Thalassovita</taxon>
    </lineage>
</organism>
<dbReference type="Gene3D" id="3.40.50.880">
    <property type="match status" value="1"/>
</dbReference>
<dbReference type="AlphaFoldDB" id="A0A521EGF5"/>
<accession>A0A521EGF5</accession>
<keyword evidence="2" id="KW-0808">Transferase</keyword>
<reference evidence="2 3" key="1">
    <citation type="submission" date="2017-05" db="EMBL/GenBank/DDBJ databases">
        <authorList>
            <person name="Varghese N."/>
            <person name="Submissions S."/>
        </authorList>
    </citation>
    <scope>NUCLEOTIDE SEQUENCE [LARGE SCALE GENOMIC DNA]</scope>
    <source>
        <strain evidence="2 3">DSM 29506</strain>
    </source>
</reference>
<dbReference type="PANTHER" id="PTHR42695:SF5">
    <property type="entry name" value="GLUTAMINE AMIDOTRANSFERASE YLR126C-RELATED"/>
    <property type="match status" value="1"/>
</dbReference>
<dbReference type="EMBL" id="FXTO01000016">
    <property type="protein sequence ID" value="SMO82942.1"/>
    <property type="molecule type" value="Genomic_DNA"/>
</dbReference>
<dbReference type="SUPFAM" id="SSF52317">
    <property type="entry name" value="Class I glutamine amidotransferase-like"/>
    <property type="match status" value="1"/>
</dbReference>
<dbReference type="InterPro" id="IPR029062">
    <property type="entry name" value="Class_I_gatase-like"/>
</dbReference>
<evidence type="ECO:0000313" key="2">
    <source>
        <dbReference type="EMBL" id="SMO82942.1"/>
    </source>
</evidence>
<dbReference type="GO" id="GO:0016740">
    <property type="term" value="F:transferase activity"/>
    <property type="evidence" value="ECO:0007669"/>
    <property type="project" value="UniProtKB-KW"/>
</dbReference>
<dbReference type="CDD" id="cd01741">
    <property type="entry name" value="GATase1_1"/>
    <property type="match status" value="1"/>
</dbReference>
<dbReference type="InterPro" id="IPR044992">
    <property type="entry name" value="ChyE-like"/>
</dbReference>
<dbReference type="PROSITE" id="PS51273">
    <property type="entry name" value="GATASE_TYPE_1"/>
    <property type="match status" value="1"/>
</dbReference>
<sequence>MRIAILVTNTDESPFAQQHPKDGDKFTALLHLVRPDWETQVFSVKDGDFPDDPALFDGVMITGSPASVHDPEPWVARLMAMIRDVVARGIPLFGACFGHQAIALALGGQVGTNPGGWVFGRTETTLTHRKPWMQALPDTLSLYAAHVEQVTRLPDGAQPLSANPACQSGAFAIGNHVYTTQYHPEMSADFIAALTEEMTEKLPQDVLNTARASLNAPADTEAFAESLARFFEQT</sequence>
<dbReference type="PANTHER" id="PTHR42695">
    <property type="entry name" value="GLUTAMINE AMIDOTRANSFERASE YLR126C-RELATED"/>
    <property type="match status" value="1"/>
</dbReference>